<dbReference type="Proteomes" id="UP000056322">
    <property type="component" value="Chromosome 1"/>
</dbReference>
<dbReference type="RefSeq" id="WP_045750728.1">
    <property type="nucleotide sequence ID" value="NZ_LN794158.1"/>
</dbReference>
<dbReference type="Pfam" id="PF09822">
    <property type="entry name" value="ABC_transp_aux"/>
    <property type="match status" value="1"/>
</dbReference>
<dbReference type="InterPro" id="IPR055396">
    <property type="entry name" value="DUF7088"/>
</dbReference>
<protein>
    <submittedName>
        <fullName evidence="4">Uncharacterized protein</fullName>
    </submittedName>
</protein>
<name>A0A0B7IY79_9PROT</name>
<feature type="domain" description="ABC-type uncharacterised transport system" evidence="2">
    <location>
        <begin position="158"/>
        <end position="387"/>
    </location>
</feature>
<feature type="transmembrane region" description="Helical" evidence="1">
    <location>
        <begin position="12"/>
        <end position="32"/>
    </location>
</feature>
<dbReference type="InterPro" id="IPR019196">
    <property type="entry name" value="ABC_transp_unknown"/>
</dbReference>
<evidence type="ECO:0000313" key="4">
    <source>
        <dbReference type="EMBL" id="CEN55460.1"/>
    </source>
</evidence>
<dbReference type="KEGG" id="mbac:BN1209_0411"/>
<dbReference type="HOGENOM" id="CLU_018716_0_0_4"/>
<dbReference type="SUPFAM" id="SSF52317">
    <property type="entry name" value="Class I glutamine amidotransferase-like"/>
    <property type="match status" value="1"/>
</dbReference>
<keyword evidence="1" id="KW-0812">Transmembrane</keyword>
<reference evidence="5" key="1">
    <citation type="submission" date="2014-12" db="EMBL/GenBank/DDBJ databases">
        <authorList>
            <person name="Salcher M.M."/>
        </authorList>
    </citation>
    <scope>NUCLEOTIDE SEQUENCE [LARGE SCALE GENOMIC DNA]</scope>
    <source>
        <strain evidence="5">MMS-10A-171</strain>
    </source>
</reference>
<evidence type="ECO:0000313" key="5">
    <source>
        <dbReference type="Proteomes" id="UP000056322"/>
    </source>
</evidence>
<evidence type="ECO:0000256" key="1">
    <source>
        <dbReference type="SAM" id="Phobius"/>
    </source>
</evidence>
<organism evidence="4 5">
    <name type="scientific">Candidatus Methylopumilus turicensis</name>
    <dbReference type="NCBI Taxonomy" id="1581680"/>
    <lineage>
        <taxon>Bacteria</taxon>
        <taxon>Pseudomonadati</taxon>
        <taxon>Pseudomonadota</taxon>
        <taxon>Betaproteobacteria</taxon>
        <taxon>Nitrosomonadales</taxon>
        <taxon>Methylophilaceae</taxon>
        <taxon>Candidatus Methylopumilus</taxon>
    </lineage>
</organism>
<proteinExistence type="predicted"/>
<feature type="domain" description="DUF7088" evidence="3">
    <location>
        <begin position="45"/>
        <end position="139"/>
    </location>
</feature>
<sequence length="472" mass="52691">MKINHKLRLQLLMQNSFFVILFLVLVSLVGYLSREYHVARDITQSNRNILTEGSINVLKQMKGDVNVTVFASEDNTAHGENYRKGVRDFISRFQRTKPNIHVAFVSPAAQPKLAQEAGIKAEGELVVEYQKRSEHLLPPYAEQEMTNLLVRLSRSHEKPVMYLDGHSERNLIGVKNNDLGGFGEQLQKKGFKLFNPDLTIAQDVPMNGSMLVIASPQVNVGAVEVQKIKRYLDNGGNLLWLLDDNNLHGLDEIANYIGLEVSKGMVIDGSASQYGVDPKFAFASQYGEHAITKNFMLRTMFPEARKVTAYGTDANGWKVSNIIDVAPNGWLENNPKELDAKASKAVFDEKEDVKGPTNIAVALDRIYGKKGQRVVVVGNANFLSNTHITSESNLDLGLNMVNWLAGDDSLITIQPKPLKDMNVTIPQSGWGHFWAMIVFMPIFGVSFGLFQIIIPLALLVTGVVLWWKRRKA</sequence>
<keyword evidence="1" id="KW-1133">Transmembrane helix</keyword>
<dbReference type="EMBL" id="LN794158">
    <property type="protein sequence ID" value="CEN55460.1"/>
    <property type="molecule type" value="Genomic_DNA"/>
</dbReference>
<feature type="transmembrane region" description="Helical" evidence="1">
    <location>
        <begin position="433"/>
        <end position="466"/>
    </location>
</feature>
<keyword evidence="1" id="KW-0472">Membrane</keyword>
<dbReference type="Pfam" id="PF23357">
    <property type="entry name" value="DUF7088"/>
    <property type="match status" value="1"/>
</dbReference>
<dbReference type="STRING" id="1581680.BN1209_0411"/>
<accession>A0A0B7IY79</accession>
<dbReference type="InterPro" id="IPR029062">
    <property type="entry name" value="Class_I_gatase-like"/>
</dbReference>
<dbReference type="OrthoDB" id="8530910at2"/>
<evidence type="ECO:0000259" key="2">
    <source>
        <dbReference type="Pfam" id="PF09822"/>
    </source>
</evidence>
<keyword evidence="5" id="KW-1185">Reference proteome</keyword>
<dbReference type="AlphaFoldDB" id="A0A0B7IY79"/>
<evidence type="ECO:0000259" key="3">
    <source>
        <dbReference type="Pfam" id="PF23357"/>
    </source>
</evidence>
<gene>
    <name evidence="4" type="ORF">BN1209_0411</name>
</gene>